<dbReference type="AlphaFoldDB" id="A0A835YDC4"/>
<dbReference type="OrthoDB" id="546308at2759"/>
<dbReference type="EMBL" id="JAEHOE010000003">
    <property type="protein sequence ID" value="KAG2500521.1"/>
    <property type="molecule type" value="Genomic_DNA"/>
</dbReference>
<organism evidence="2 3">
    <name type="scientific">Edaphochlamys debaryana</name>
    <dbReference type="NCBI Taxonomy" id="47281"/>
    <lineage>
        <taxon>Eukaryota</taxon>
        <taxon>Viridiplantae</taxon>
        <taxon>Chlorophyta</taxon>
        <taxon>core chlorophytes</taxon>
        <taxon>Chlorophyceae</taxon>
        <taxon>CS clade</taxon>
        <taxon>Chlamydomonadales</taxon>
        <taxon>Chlamydomonadales incertae sedis</taxon>
        <taxon>Edaphochlamys</taxon>
    </lineage>
</organism>
<feature type="region of interest" description="Disordered" evidence="1">
    <location>
        <begin position="1"/>
        <end position="29"/>
    </location>
</feature>
<feature type="compositionally biased region" description="Low complexity" evidence="1">
    <location>
        <begin position="110"/>
        <end position="120"/>
    </location>
</feature>
<feature type="compositionally biased region" description="Low complexity" evidence="1">
    <location>
        <begin position="150"/>
        <end position="171"/>
    </location>
</feature>
<feature type="compositionally biased region" description="Low complexity" evidence="1">
    <location>
        <begin position="92"/>
        <end position="103"/>
    </location>
</feature>
<feature type="compositionally biased region" description="Low complexity" evidence="1">
    <location>
        <begin position="44"/>
        <end position="68"/>
    </location>
</feature>
<accession>A0A835YDC4</accession>
<keyword evidence="3" id="KW-1185">Reference proteome</keyword>
<feature type="compositionally biased region" description="Low complexity" evidence="1">
    <location>
        <begin position="128"/>
        <end position="143"/>
    </location>
</feature>
<proteinExistence type="predicted"/>
<reference evidence="2" key="1">
    <citation type="journal article" date="2020" name="bioRxiv">
        <title>Comparative genomics of Chlamydomonas.</title>
        <authorList>
            <person name="Craig R.J."/>
            <person name="Hasan A.R."/>
            <person name="Ness R.W."/>
            <person name="Keightley P.D."/>
        </authorList>
    </citation>
    <scope>NUCLEOTIDE SEQUENCE</scope>
    <source>
        <strain evidence="2">CCAP 11/70</strain>
    </source>
</reference>
<feature type="compositionally biased region" description="Gly residues" evidence="1">
    <location>
        <begin position="172"/>
        <end position="186"/>
    </location>
</feature>
<name>A0A835YDC4_9CHLO</name>
<comment type="caution">
    <text evidence="2">The sequence shown here is derived from an EMBL/GenBank/DDBJ whole genome shotgun (WGS) entry which is preliminary data.</text>
</comment>
<feature type="compositionally biased region" description="Basic and acidic residues" evidence="1">
    <location>
        <begin position="19"/>
        <end position="29"/>
    </location>
</feature>
<evidence type="ECO:0000313" key="2">
    <source>
        <dbReference type="EMBL" id="KAG2500521.1"/>
    </source>
</evidence>
<gene>
    <name evidence="2" type="ORF">HYH03_001298</name>
</gene>
<feature type="region of interest" description="Disordered" evidence="1">
    <location>
        <begin position="44"/>
        <end position="187"/>
    </location>
</feature>
<evidence type="ECO:0000256" key="1">
    <source>
        <dbReference type="SAM" id="MobiDB-lite"/>
    </source>
</evidence>
<dbReference type="Proteomes" id="UP000612055">
    <property type="component" value="Unassembled WGS sequence"/>
</dbReference>
<evidence type="ECO:0000313" key="3">
    <source>
        <dbReference type="Proteomes" id="UP000612055"/>
    </source>
</evidence>
<sequence>MAPPRKNPVEDVGALFGDGYDHDDAANERDQVGANVAAFMRAKAQGAGAGAAAPKAAPGAGAKGKMAPLPLQRAGNEAERGAGKGSGGRTVAQHAHAQAAAKAAAKKQQEAAAAAAAAGAGAEGAGEGEQPAGGEAGAGAAAGSKRKAEAGAVVPAAKKPAGRPAAAAARASGGGALAGPSAGGGPLEELRSWMLQRGAELEKAAGALEEAVGRVVQDGSKRLEAVTSGHSAQLEALANNSEAACNTAKDQHADVMATIDEMRNKALKDLSAAAAEQTQALRTEVMARLEAGLEELRGRKK</sequence>
<protein>
    <submittedName>
        <fullName evidence="2">Uncharacterized protein</fullName>
    </submittedName>
</protein>